<organism evidence="3 4">
    <name type="scientific">Eragrostis curvula</name>
    <name type="common">weeping love grass</name>
    <dbReference type="NCBI Taxonomy" id="38414"/>
    <lineage>
        <taxon>Eukaryota</taxon>
        <taxon>Viridiplantae</taxon>
        <taxon>Streptophyta</taxon>
        <taxon>Embryophyta</taxon>
        <taxon>Tracheophyta</taxon>
        <taxon>Spermatophyta</taxon>
        <taxon>Magnoliopsida</taxon>
        <taxon>Liliopsida</taxon>
        <taxon>Poales</taxon>
        <taxon>Poaceae</taxon>
        <taxon>PACMAD clade</taxon>
        <taxon>Chloridoideae</taxon>
        <taxon>Eragrostideae</taxon>
        <taxon>Eragrostidinae</taxon>
        <taxon>Eragrostis</taxon>
    </lineage>
</organism>
<protein>
    <submittedName>
        <fullName evidence="3">Uncharacterized protein</fullName>
    </submittedName>
</protein>
<reference evidence="3 4" key="1">
    <citation type="journal article" date="2019" name="Sci. Rep.">
        <title>A high-quality genome of Eragrostis curvula grass provides insights into Poaceae evolution and supports new strategies to enhance forage quality.</title>
        <authorList>
            <person name="Carballo J."/>
            <person name="Santos B.A.C.M."/>
            <person name="Zappacosta D."/>
            <person name="Garbus I."/>
            <person name="Selva J.P."/>
            <person name="Gallo C.A."/>
            <person name="Diaz A."/>
            <person name="Albertini E."/>
            <person name="Caccamo M."/>
            <person name="Echenique V."/>
        </authorList>
    </citation>
    <scope>NUCLEOTIDE SEQUENCE [LARGE SCALE GENOMIC DNA]</scope>
    <source>
        <strain evidence="4">cv. Victoria</strain>
        <tissue evidence="3">Leaf</tissue>
    </source>
</reference>
<dbReference type="AlphaFoldDB" id="A0A5J9TEP3"/>
<evidence type="ECO:0000313" key="4">
    <source>
        <dbReference type="Proteomes" id="UP000324897"/>
    </source>
</evidence>
<feature type="compositionally biased region" description="Low complexity" evidence="1">
    <location>
        <begin position="75"/>
        <end position="88"/>
    </location>
</feature>
<proteinExistence type="predicted"/>
<name>A0A5J9TEP3_9POAL</name>
<evidence type="ECO:0000256" key="2">
    <source>
        <dbReference type="SAM" id="SignalP"/>
    </source>
</evidence>
<keyword evidence="4" id="KW-1185">Reference proteome</keyword>
<dbReference type="Proteomes" id="UP000324897">
    <property type="component" value="Chromosome 3"/>
</dbReference>
<dbReference type="EMBL" id="RWGY01000039">
    <property type="protein sequence ID" value="TVU09468.1"/>
    <property type="molecule type" value="Genomic_DNA"/>
</dbReference>
<feature type="non-terminal residue" evidence="3">
    <location>
        <position position="1"/>
    </location>
</feature>
<feature type="region of interest" description="Disordered" evidence="1">
    <location>
        <begin position="41"/>
        <end position="123"/>
    </location>
</feature>
<feature type="compositionally biased region" description="Polar residues" evidence="1">
    <location>
        <begin position="54"/>
        <end position="63"/>
    </location>
</feature>
<accession>A0A5J9TEP3</accession>
<sequence>MKGEGKGVGAAAAALLLVLLVSAMLHTDAAVARRLGTDGGVPVGEALAGPKPNPCTNDPNNSGPKCHGPPGPGLREAAARVQAQPPAVSVDTEMSGHNNCTNNPNGPGKNCHHPPGLLCGGGT</sequence>
<feature type="chain" id="PRO_5023895650" evidence="2">
    <location>
        <begin position="30"/>
        <end position="123"/>
    </location>
</feature>
<evidence type="ECO:0000256" key="1">
    <source>
        <dbReference type="SAM" id="MobiDB-lite"/>
    </source>
</evidence>
<comment type="caution">
    <text evidence="3">The sequence shown here is derived from an EMBL/GenBank/DDBJ whole genome shotgun (WGS) entry which is preliminary data.</text>
</comment>
<feature type="signal peptide" evidence="2">
    <location>
        <begin position="1"/>
        <end position="29"/>
    </location>
</feature>
<gene>
    <name evidence="3" type="ORF">EJB05_42943</name>
</gene>
<evidence type="ECO:0000313" key="3">
    <source>
        <dbReference type="EMBL" id="TVU09468.1"/>
    </source>
</evidence>
<feature type="compositionally biased region" description="Polar residues" evidence="1">
    <location>
        <begin position="95"/>
        <end position="105"/>
    </location>
</feature>
<keyword evidence="2" id="KW-0732">Signal</keyword>
<dbReference type="Gramene" id="TVU09468">
    <property type="protein sequence ID" value="TVU09468"/>
    <property type="gene ID" value="EJB05_42943"/>
</dbReference>